<dbReference type="RefSeq" id="WP_172174146.1">
    <property type="nucleotide sequence ID" value="NZ_CASGIA010000013.1"/>
</dbReference>
<sequence>MKRDKILTFGFAALFAAGLLSSCSQEDVAAGVDLHQENNKTVTVKELTERLKVYNANVYGVTRASQEPWMPNPELSTDLKMKIVVADVKGGIRGYRHGGWLGGLVGAAVSSLVKAVTDRLFGSKRVELSNPTVFIAGVAPAFSDSIGYYHNHLEGMMYNMDNNSNLLTSASLLSRADSIMLDTSTGYAAADRLNGMQKAAIAADADVVRSIDSSDMTFDEYCGKLTSLNPEDADYIDFVAEYLYVVNYANVDIAEYTEEVMFMINNANADVEDASLLNSSVQVAYASSVVANGN</sequence>
<keyword evidence="1" id="KW-0732">Signal</keyword>
<evidence type="ECO:0000313" key="2">
    <source>
        <dbReference type="EMBL" id="NPE14668.1"/>
    </source>
</evidence>
<dbReference type="Proteomes" id="UP001193734">
    <property type="component" value="Unassembled WGS sequence"/>
</dbReference>
<reference evidence="2 3" key="1">
    <citation type="submission" date="2020-05" db="EMBL/GenBank/DDBJ databases">
        <title>Distinct polysaccharide utilization as determinants for interspecies competition between intestinal Prevotella spp.</title>
        <authorList>
            <person name="Galvez E.J.C."/>
            <person name="Iljazovic A."/>
            <person name="Strowig T."/>
        </authorList>
    </citation>
    <scope>NUCLEOTIDE SEQUENCE [LARGE SCALE GENOMIC DNA]</scope>
    <source>
        <strain evidence="2 3">PROD</strain>
    </source>
</reference>
<name>A0ABX2AYZ8_9BACT</name>
<comment type="caution">
    <text evidence="2">The sequence shown here is derived from an EMBL/GenBank/DDBJ whole genome shotgun (WGS) entry which is preliminary data.</text>
</comment>
<evidence type="ECO:0000313" key="3">
    <source>
        <dbReference type="Proteomes" id="UP001193734"/>
    </source>
</evidence>
<dbReference type="EMBL" id="JABKKE010000017">
    <property type="protein sequence ID" value="NPE14668.1"/>
    <property type="molecule type" value="Genomic_DNA"/>
</dbReference>
<organism evidence="2 3">
    <name type="scientific">Xylanibacter rodentium</name>
    <dbReference type="NCBI Taxonomy" id="2736289"/>
    <lineage>
        <taxon>Bacteria</taxon>
        <taxon>Pseudomonadati</taxon>
        <taxon>Bacteroidota</taxon>
        <taxon>Bacteroidia</taxon>
        <taxon>Bacteroidales</taxon>
        <taxon>Prevotellaceae</taxon>
        <taxon>Xylanibacter</taxon>
    </lineage>
</organism>
<accession>A0ABX2AYZ8</accession>
<dbReference type="GeneID" id="82158119"/>
<dbReference type="PROSITE" id="PS51257">
    <property type="entry name" value="PROKAR_LIPOPROTEIN"/>
    <property type="match status" value="1"/>
</dbReference>
<feature type="signal peptide" evidence="1">
    <location>
        <begin position="1"/>
        <end position="29"/>
    </location>
</feature>
<feature type="chain" id="PRO_5045579112" description="Lipoprotein" evidence="1">
    <location>
        <begin position="30"/>
        <end position="294"/>
    </location>
</feature>
<evidence type="ECO:0000256" key="1">
    <source>
        <dbReference type="SAM" id="SignalP"/>
    </source>
</evidence>
<gene>
    <name evidence="2" type="ORF">HPS55_10120</name>
</gene>
<keyword evidence="3" id="KW-1185">Reference proteome</keyword>
<proteinExistence type="predicted"/>
<evidence type="ECO:0008006" key="4">
    <source>
        <dbReference type="Google" id="ProtNLM"/>
    </source>
</evidence>
<protein>
    <recommendedName>
        <fullName evidence="4">Lipoprotein</fullName>
    </recommendedName>
</protein>